<dbReference type="AlphaFoldDB" id="A0A1Q3DI24"/>
<dbReference type="InterPro" id="IPR036910">
    <property type="entry name" value="HMG_box_dom_sf"/>
</dbReference>
<organism evidence="3 4">
    <name type="scientific">Cephalotus follicularis</name>
    <name type="common">Albany pitcher plant</name>
    <dbReference type="NCBI Taxonomy" id="3775"/>
    <lineage>
        <taxon>Eukaryota</taxon>
        <taxon>Viridiplantae</taxon>
        <taxon>Streptophyta</taxon>
        <taxon>Embryophyta</taxon>
        <taxon>Tracheophyta</taxon>
        <taxon>Spermatophyta</taxon>
        <taxon>Magnoliopsida</taxon>
        <taxon>eudicotyledons</taxon>
        <taxon>Gunneridae</taxon>
        <taxon>Pentapetalae</taxon>
        <taxon>rosids</taxon>
        <taxon>fabids</taxon>
        <taxon>Oxalidales</taxon>
        <taxon>Cephalotaceae</taxon>
        <taxon>Cephalotus</taxon>
    </lineage>
</organism>
<dbReference type="CDD" id="cd16100">
    <property type="entry name" value="ARID"/>
    <property type="match status" value="1"/>
</dbReference>
<dbReference type="InterPro" id="IPR001606">
    <property type="entry name" value="ARID_dom"/>
</dbReference>
<sequence>MQEESTMRGPSPSESIAKGSRISGDTNPNGCGGKYSLEDPESFYEKLSNFFQSCGLNLVINVQKTILDLHLFYREVTQRGGFHQVTKDETWDKIVSALKLEGGNANSAAQLQRLYAHLLYQFEQIYNYRTSATPDCSTMKHKSWNSLTPLTDFEELPVKIKMSNHNCNKKSKGSRTAEQKLVLPMPLDNKPMKRGPGCRRGVKTAYHIFLKKECCRLKSIYGKSLGGKSIRNWANEGWRHLSESEREPYIEESRKYKLEMATSKQNESVHDDTTEHKTPNSCENEPLKTDGDGDYHVTLEPDAQKLCVKSTVELGVEMMKDAPKYTIYHDMNSEEYSWPLDIAVEESREL</sequence>
<dbReference type="EMBL" id="BDDD01008284">
    <property type="protein sequence ID" value="GAV91878.1"/>
    <property type="molecule type" value="Genomic_DNA"/>
</dbReference>
<dbReference type="STRING" id="3775.A0A1Q3DI24"/>
<dbReference type="Proteomes" id="UP000187406">
    <property type="component" value="Unassembled WGS sequence"/>
</dbReference>
<dbReference type="Gene3D" id="1.10.30.10">
    <property type="entry name" value="High mobility group box domain"/>
    <property type="match status" value="1"/>
</dbReference>
<dbReference type="PROSITE" id="PS51011">
    <property type="entry name" value="ARID"/>
    <property type="match status" value="1"/>
</dbReference>
<dbReference type="Pfam" id="PF09011">
    <property type="entry name" value="HMG_box_2"/>
    <property type="match status" value="1"/>
</dbReference>
<feature type="region of interest" description="Disordered" evidence="1">
    <location>
        <begin position="1"/>
        <end position="31"/>
    </location>
</feature>
<evidence type="ECO:0000256" key="1">
    <source>
        <dbReference type="SAM" id="MobiDB-lite"/>
    </source>
</evidence>
<gene>
    <name evidence="3" type="ORF">CFOL_v3_35263</name>
</gene>
<feature type="region of interest" description="Disordered" evidence="1">
    <location>
        <begin position="261"/>
        <end position="293"/>
    </location>
</feature>
<feature type="domain" description="ARID" evidence="2">
    <location>
        <begin position="37"/>
        <end position="127"/>
    </location>
</feature>
<dbReference type="GO" id="GO:0003677">
    <property type="term" value="F:DNA binding"/>
    <property type="evidence" value="ECO:0007669"/>
    <property type="project" value="InterPro"/>
</dbReference>
<comment type="caution">
    <text evidence="3">The sequence shown here is derived from an EMBL/GenBank/DDBJ whole genome shotgun (WGS) entry which is preliminary data.</text>
</comment>
<dbReference type="Gene3D" id="1.10.150.60">
    <property type="entry name" value="ARID DNA-binding domain"/>
    <property type="match status" value="1"/>
</dbReference>
<reference evidence="4" key="1">
    <citation type="submission" date="2016-04" db="EMBL/GenBank/DDBJ databases">
        <title>Cephalotus genome sequencing.</title>
        <authorList>
            <person name="Fukushima K."/>
            <person name="Hasebe M."/>
            <person name="Fang X."/>
        </authorList>
    </citation>
    <scope>NUCLEOTIDE SEQUENCE [LARGE SCALE GENOMIC DNA]</scope>
    <source>
        <strain evidence="4">cv. St1</strain>
    </source>
</reference>
<keyword evidence="4" id="KW-1185">Reference proteome</keyword>
<evidence type="ECO:0000313" key="4">
    <source>
        <dbReference type="Proteomes" id="UP000187406"/>
    </source>
</evidence>
<dbReference type="PANTHER" id="PTHR46691:SF5">
    <property type="entry name" value="HMG (HIGH MOBILITY GROUP) BOX PROTEIN"/>
    <property type="match status" value="1"/>
</dbReference>
<dbReference type="InterPro" id="IPR036431">
    <property type="entry name" value="ARID_dom_sf"/>
</dbReference>
<evidence type="ECO:0000313" key="3">
    <source>
        <dbReference type="EMBL" id="GAV91878.1"/>
    </source>
</evidence>
<dbReference type="Pfam" id="PF01388">
    <property type="entry name" value="ARID"/>
    <property type="match status" value="1"/>
</dbReference>
<protein>
    <submittedName>
        <fullName evidence="3">ARID domain-containing protein</fullName>
    </submittedName>
</protein>
<dbReference type="InParanoid" id="A0A1Q3DI24"/>
<dbReference type="InterPro" id="IPR009071">
    <property type="entry name" value="HMG_box_dom"/>
</dbReference>
<dbReference type="SMART" id="SM01014">
    <property type="entry name" value="ARID"/>
    <property type="match status" value="1"/>
</dbReference>
<name>A0A1Q3DI24_CEPFO</name>
<dbReference type="SMART" id="SM00501">
    <property type="entry name" value="BRIGHT"/>
    <property type="match status" value="1"/>
</dbReference>
<dbReference type="OrthoDB" id="1919336at2759"/>
<proteinExistence type="predicted"/>
<dbReference type="SUPFAM" id="SSF46774">
    <property type="entry name" value="ARID-like"/>
    <property type="match status" value="1"/>
</dbReference>
<dbReference type="SUPFAM" id="SSF47095">
    <property type="entry name" value="HMG-box"/>
    <property type="match status" value="1"/>
</dbReference>
<feature type="compositionally biased region" description="Basic and acidic residues" evidence="1">
    <location>
        <begin position="267"/>
        <end position="278"/>
    </location>
</feature>
<dbReference type="PANTHER" id="PTHR46691">
    <property type="entry name" value="HIGH MOBILITY GROUP B PROTEIN 9"/>
    <property type="match status" value="1"/>
</dbReference>
<evidence type="ECO:0000259" key="2">
    <source>
        <dbReference type="PROSITE" id="PS51011"/>
    </source>
</evidence>
<accession>A0A1Q3DI24</accession>